<evidence type="ECO:0000313" key="3">
    <source>
        <dbReference type="EMBL" id="ASP47989.1"/>
    </source>
</evidence>
<dbReference type="InterPro" id="IPR028098">
    <property type="entry name" value="Glyco_trans_4-like_N"/>
</dbReference>
<dbReference type="AlphaFoldDB" id="A0A222G7Z0"/>
<dbReference type="EMBL" id="CP020465">
    <property type="protein sequence ID" value="ASP47989.1"/>
    <property type="molecule type" value="Genomic_DNA"/>
</dbReference>
<dbReference type="SUPFAM" id="SSF53756">
    <property type="entry name" value="UDP-Glycosyltransferase/glycogen phosphorylase"/>
    <property type="match status" value="1"/>
</dbReference>
<evidence type="ECO:0000259" key="1">
    <source>
        <dbReference type="Pfam" id="PF00534"/>
    </source>
</evidence>
<proteinExistence type="predicted"/>
<gene>
    <name evidence="3" type="ORF">B5D82_09600</name>
</gene>
<protein>
    <submittedName>
        <fullName evidence="3">Glycosyltransferase family 1 protein</fullName>
    </submittedName>
</protein>
<dbReference type="CDD" id="cd03801">
    <property type="entry name" value="GT4_PimA-like"/>
    <property type="match status" value="1"/>
</dbReference>
<dbReference type="Proteomes" id="UP000202259">
    <property type="component" value="Chromosome"/>
</dbReference>
<keyword evidence="4" id="KW-1185">Reference proteome</keyword>
<dbReference type="GO" id="GO:0016758">
    <property type="term" value="F:hexosyltransferase activity"/>
    <property type="evidence" value="ECO:0007669"/>
    <property type="project" value="TreeGrafter"/>
</dbReference>
<dbReference type="OrthoDB" id="9775208at2"/>
<dbReference type="Gene3D" id="3.40.50.2000">
    <property type="entry name" value="Glycogen Phosphorylase B"/>
    <property type="match status" value="2"/>
</dbReference>
<dbReference type="Pfam" id="PF00534">
    <property type="entry name" value="Glycos_transf_1"/>
    <property type="match status" value="1"/>
</dbReference>
<dbReference type="InterPro" id="IPR050194">
    <property type="entry name" value="Glycosyltransferase_grp1"/>
</dbReference>
<dbReference type="PANTHER" id="PTHR45947:SF3">
    <property type="entry name" value="SULFOQUINOVOSYL TRANSFERASE SQD2"/>
    <property type="match status" value="1"/>
</dbReference>
<dbReference type="RefSeq" id="WP_081151113.1">
    <property type="nucleotide sequence ID" value="NZ_CP020465.1"/>
</dbReference>
<feature type="domain" description="Glycosyltransferase subfamily 4-like N-terminal" evidence="2">
    <location>
        <begin position="25"/>
        <end position="175"/>
    </location>
</feature>
<dbReference type="InterPro" id="IPR001296">
    <property type="entry name" value="Glyco_trans_1"/>
</dbReference>
<evidence type="ECO:0000259" key="2">
    <source>
        <dbReference type="Pfam" id="PF13439"/>
    </source>
</evidence>
<evidence type="ECO:0000313" key="4">
    <source>
        <dbReference type="Proteomes" id="UP000202259"/>
    </source>
</evidence>
<keyword evidence="3" id="KW-0808">Transferase</keyword>
<feature type="domain" description="Glycosyl transferase family 1" evidence="1">
    <location>
        <begin position="188"/>
        <end position="355"/>
    </location>
</feature>
<dbReference type="KEGG" id="cber:B5D82_09600"/>
<accession>A0A222G7Z0</accession>
<organism evidence="3 4">
    <name type="scientific">Cognaticolwellia beringensis</name>
    <dbReference type="NCBI Taxonomy" id="1967665"/>
    <lineage>
        <taxon>Bacteria</taxon>
        <taxon>Pseudomonadati</taxon>
        <taxon>Pseudomonadota</taxon>
        <taxon>Gammaproteobacteria</taxon>
        <taxon>Alteromonadales</taxon>
        <taxon>Colwelliaceae</taxon>
        <taxon>Cognaticolwellia</taxon>
    </lineage>
</organism>
<reference evidence="3 4" key="1">
    <citation type="submission" date="2017-08" db="EMBL/GenBank/DDBJ databases">
        <title>Complete genome of Colwellia sp. NB097-1, a psychrophile bacterium ioslated from Bering Sea.</title>
        <authorList>
            <person name="Chen X."/>
        </authorList>
    </citation>
    <scope>NUCLEOTIDE SEQUENCE [LARGE SCALE GENOMIC DNA]</scope>
    <source>
        <strain evidence="3 4">NB097-1</strain>
    </source>
</reference>
<name>A0A222G7Z0_9GAMM</name>
<dbReference type="PANTHER" id="PTHR45947">
    <property type="entry name" value="SULFOQUINOVOSYL TRANSFERASE SQD2"/>
    <property type="match status" value="1"/>
</dbReference>
<sequence>MQKNENPLNILQLTLSFENGGRKEAIRNLAAGMQDDGHKVFLGCVSHLGAEQKDLTVFEDTVVFDRQKLFDFTAAKQLAEYCEKHKIDLIHTHDAGSLFFSSLAKFSFNKTPPQIMTFHRSLNFETASFKNKLRNMFSLLVSEGVITVSNARGRDFIASNLIKPKRLQLINLSADIKRFTFDLDARARIRDGFEIKPTDIVCGAMGHFGLEKGIDVVIKGFADLQQRLGDEGKSVHLMILGKGNKQDTKRLEKLISDFNVERVIFAGFHPDPESYFSAFDIFLHSPREENGATVLFEAMATGLPIVGSLIGGVPEAIVENETGLLVVSDTPEQLADAAQKIIINNELRGAMGLEGFKRCYLNFTREHYFNRHVDFYRQVLKQN</sequence>
<dbReference type="Pfam" id="PF13439">
    <property type="entry name" value="Glyco_transf_4"/>
    <property type="match status" value="1"/>
</dbReference>